<organism evidence="2 3">
    <name type="scientific">Labedaea rhizosphaerae</name>
    <dbReference type="NCBI Taxonomy" id="598644"/>
    <lineage>
        <taxon>Bacteria</taxon>
        <taxon>Bacillati</taxon>
        <taxon>Actinomycetota</taxon>
        <taxon>Actinomycetes</taxon>
        <taxon>Pseudonocardiales</taxon>
        <taxon>Pseudonocardiaceae</taxon>
        <taxon>Labedaea</taxon>
    </lineage>
</organism>
<evidence type="ECO:0000256" key="1">
    <source>
        <dbReference type="SAM" id="MobiDB-lite"/>
    </source>
</evidence>
<comment type="caution">
    <text evidence="2">The sequence shown here is derived from an EMBL/GenBank/DDBJ whole genome shotgun (WGS) entry which is preliminary data.</text>
</comment>
<protein>
    <submittedName>
        <fullName evidence="2">Uncharacterized protein</fullName>
    </submittedName>
</protein>
<accession>A0A4R6SF77</accession>
<keyword evidence="3" id="KW-1185">Reference proteome</keyword>
<dbReference type="Proteomes" id="UP000295444">
    <property type="component" value="Unassembled WGS sequence"/>
</dbReference>
<name>A0A4R6SF77_LABRH</name>
<feature type="compositionally biased region" description="Pro residues" evidence="1">
    <location>
        <begin position="221"/>
        <end position="230"/>
    </location>
</feature>
<reference evidence="2 3" key="1">
    <citation type="submission" date="2019-03" db="EMBL/GenBank/DDBJ databases">
        <title>Genomic Encyclopedia of Type Strains, Phase IV (KMG-IV): sequencing the most valuable type-strain genomes for metagenomic binning, comparative biology and taxonomic classification.</title>
        <authorList>
            <person name="Goeker M."/>
        </authorList>
    </citation>
    <scope>NUCLEOTIDE SEQUENCE [LARGE SCALE GENOMIC DNA]</scope>
    <source>
        <strain evidence="2 3">DSM 45361</strain>
    </source>
</reference>
<dbReference type="AlphaFoldDB" id="A0A4R6SF77"/>
<proteinExistence type="predicted"/>
<sequence length="290" mass="31726">MSRKSAHPRRRQSVHDTDDLDQSAANLLLDHPSRQAPAPGVWRPEPGLCGWLLDPRQRLVPAWLAELINGHLRPRTTGVIAPAIRVACSHIDWELAWLTDPDLFWRGLTSVGAAPEPTWLWEASSTAAEAGRRLILDVQIEPVKESHLTLDTGEGRASRGASYEHDGDTQPAIVVYGAGIEGELPDPLWAAIAPVLTTCGSTLFEPRHDYLKHLDESSTGPRPPFIPRSPLPGTRPIGTRVAPEGRFVGDWPHTWWNYPRFATRAPGCLCSAHAQPTTQTSEFGPAGASV</sequence>
<evidence type="ECO:0000313" key="3">
    <source>
        <dbReference type="Proteomes" id="UP000295444"/>
    </source>
</evidence>
<dbReference type="EMBL" id="SNXZ01000002">
    <property type="protein sequence ID" value="TDQ00632.1"/>
    <property type="molecule type" value="Genomic_DNA"/>
</dbReference>
<evidence type="ECO:0000313" key="2">
    <source>
        <dbReference type="EMBL" id="TDQ00632.1"/>
    </source>
</evidence>
<feature type="region of interest" description="Disordered" evidence="1">
    <location>
        <begin position="214"/>
        <end position="238"/>
    </location>
</feature>
<gene>
    <name evidence="2" type="ORF">EV186_102493</name>
</gene>